<dbReference type="SMART" id="SM00976">
    <property type="entry name" value="Telo_bind"/>
    <property type="match status" value="1"/>
</dbReference>
<dbReference type="EMBL" id="MLKD01000004">
    <property type="protein sequence ID" value="OQE27474.1"/>
    <property type="molecule type" value="Genomic_DNA"/>
</dbReference>
<sequence length="615" mass="69152">MASANLISITAACSSRSRVNTIGVVVDKLDIHKTRGSSYSVTFTIKDCDFDAPTWQGGLKVKYFNDKQAVIPTVQINDVVLLRNIRISFFQGKPTGVASQNDTVYWAIFRPQVGPGGNVSISRGPIPFDTDSNEKKRAAELLAGLRGEESPSALEPSPTPAPVSYQQPSPHAQPSVSAKKWAGLPFSLIQDVKVGRLTQLLGQVVKMNTYDSNKTLIYLTDYTSNSSLIDIRKDDNESGVEGDEYGYLSRKKQNWPGPWGQLSIQVALWEPHASFAREYVKEGSLVHLTYVHVKDDHSGGIEAAVHRDKRFEHKIHISLVSDDYDERARDLMERRKAYWKIHGQPSADPKKAEKKAEKLKQIKPKPKEDNREEGQAILPKPTARKQTNPFIKCRDYGIPTRDLDSILSAETHINHISDGITYKLPFQNVCYRPEARVVDFYPPNLEDFAVQVPFNSIISHDNEEDLGPQYANWEWRFCLLVAGTGPSSRQEPEEFMKIFVTGSEGTHLLSLDADDLHNNPDRLHELREKLFLLWGDLEERKQQAFATNNGDDDSWEPIQSSSLPFVCCIKEYGVECDHRRDPDAMVVDGNEGICSQSDCSGWARQFAMFGTTIHS</sequence>
<evidence type="ECO:0000256" key="2">
    <source>
        <dbReference type="ARBA" id="ARBA00004574"/>
    </source>
</evidence>
<gene>
    <name evidence="11" type="ORF">PENSTE_c004G09533</name>
</gene>
<dbReference type="AlphaFoldDB" id="A0A1V6TNB7"/>
<keyword evidence="8" id="KW-0539">Nucleus</keyword>
<feature type="compositionally biased region" description="Polar residues" evidence="9">
    <location>
        <begin position="164"/>
        <end position="176"/>
    </location>
</feature>
<dbReference type="Proteomes" id="UP000191285">
    <property type="component" value="Unassembled WGS sequence"/>
</dbReference>
<feature type="compositionally biased region" description="Basic and acidic residues" evidence="9">
    <location>
        <begin position="348"/>
        <end position="374"/>
    </location>
</feature>
<evidence type="ECO:0000256" key="5">
    <source>
        <dbReference type="ARBA" id="ARBA00022454"/>
    </source>
</evidence>
<evidence type="ECO:0000313" key="11">
    <source>
        <dbReference type="EMBL" id="OQE27474.1"/>
    </source>
</evidence>
<dbReference type="GO" id="GO:0010521">
    <property type="term" value="F:telomerase inhibitor activity"/>
    <property type="evidence" value="ECO:0007669"/>
    <property type="project" value="TreeGrafter"/>
</dbReference>
<evidence type="ECO:0000256" key="9">
    <source>
        <dbReference type="SAM" id="MobiDB-lite"/>
    </source>
</evidence>
<dbReference type="Pfam" id="PF16686">
    <property type="entry name" value="POT1PC"/>
    <property type="match status" value="1"/>
</dbReference>
<dbReference type="Gene3D" id="2.40.50.140">
    <property type="entry name" value="Nucleic acid-binding proteins"/>
    <property type="match status" value="2"/>
</dbReference>
<dbReference type="InterPro" id="IPR028389">
    <property type="entry name" value="POT1"/>
</dbReference>
<evidence type="ECO:0000256" key="7">
    <source>
        <dbReference type="ARBA" id="ARBA00023125"/>
    </source>
</evidence>
<comment type="subcellular location">
    <subcellularLocation>
        <location evidence="2">Chromosome</location>
        <location evidence="2">Telomere</location>
    </subcellularLocation>
    <subcellularLocation>
        <location evidence="1">Nucleus</location>
    </subcellularLocation>
</comment>
<keyword evidence="12" id="KW-1185">Reference proteome</keyword>
<reference evidence="12" key="1">
    <citation type="journal article" date="2017" name="Nat. Microbiol.">
        <title>Global analysis of biosynthetic gene clusters reveals vast potential of secondary metabolite production in Penicillium species.</title>
        <authorList>
            <person name="Nielsen J.C."/>
            <person name="Grijseels S."/>
            <person name="Prigent S."/>
            <person name="Ji B."/>
            <person name="Dainat J."/>
            <person name="Nielsen K.F."/>
            <person name="Frisvad J.C."/>
            <person name="Workman M."/>
            <person name="Nielsen J."/>
        </authorList>
    </citation>
    <scope>NUCLEOTIDE SEQUENCE [LARGE SCALE GENOMIC DNA]</scope>
    <source>
        <strain evidence="12">IBT 24891</strain>
    </source>
</reference>
<dbReference type="GO" id="GO:0032210">
    <property type="term" value="P:regulation of telomere maintenance via telomerase"/>
    <property type="evidence" value="ECO:0007669"/>
    <property type="project" value="TreeGrafter"/>
</dbReference>
<comment type="similarity">
    <text evidence="3">Belongs to the telombin family.</text>
</comment>
<dbReference type="Pfam" id="PF02765">
    <property type="entry name" value="POT1"/>
    <property type="match status" value="1"/>
</dbReference>
<evidence type="ECO:0000256" key="8">
    <source>
        <dbReference type="ARBA" id="ARBA00023242"/>
    </source>
</evidence>
<dbReference type="InterPro" id="IPR012340">
    <property type="entry name" value="NA-bd_OB-fold"/>
</dbReference>
<dbReference type="PANTHER" id="PTHR14513">
    <property type="entry name" value="PROTECTION OF TELOMERES 1"/>
    <property type="match status" value="1"/>
</dbReference>
<feature type="region of interest" description="Disordered" evidence="9">
    <location>
        <begin position="342"/>
        <end position="384"/>
    </location>
</feature>
<dbReference type="CDD" id="cd04497">
    <property type="entry name" value="hPOT1_OB1_like"/>
    <property type="match status" value="1"/>
</dbReference>
<organism evidence="11 12">
    <name type="scientific">Penicillium steckii</name>
    <dbReference type="NCBI Taxonomy" id="303698"/>
    <lineage>
        <taxon>Eukaryota</taxon>
        <taxon>Fungi</taxon>
        <taxon>Dikarya</taxon>
        <taxon>Ascomycota</taxon>
        <taxon>Pezizomycotina</taxon>
        <taxon>Eurotiomycetes</taxon>
        <taxon>Eurotiomycetidae</taxon>
        <taxon>Eurotiales</taxon>
        <taxon>Aspergillaceae</taxon>
        <taxon>Penicillium</taxon>
    </lineage>
</organism>
<proteinExistence type="inferred from homology"/>
<keyword evidence="6" id="KW-0779">Telomere</keyword>
<dbReference type="PANTHER" id="PTHR14513:SF0">
    <property type="entry name" value="PROTECTION OF TELOMERES PROTEIN 1"/>
    <property type="match status" value="1"/>
</dbReference>
<dbReference type="STRING" id="303698.A0A1V6TNB7"/>
<evidence type="ECO:0000313" key="12">
    <source>
        <dbReference type="Proteomes" id="UP000191285"/>
    </source>
</evidence>
<accession>A0A1V6TNB7</accession>
<dbReference type="InterPro" id="IPR011564">
    <property type="entry name" value="Telomer_end-bd_POT1/Cdc13"/>
</dbReference>
<protein>
    <recommendedName>
        <fullName evidence="4">Protection of telomeres protein 1</fullName>
    </recommendedName>
</protein>
<dbReference type="FunFam" id="2.40.50.140:FF:000303">
    <property type="entry name" value="Protection of telomeres protein 1"/>
    <property type="match status" value="1"/>
</dbReference>
<keyword evidence="5" id="KW-0158">Chromosome</keyword>
<evidence type="ECO:0000256" key="6">
    <source>
        <dbReference type="ARBA" id="ARBA00022895"/>
    </source>
</evidence>
<feature type="region of interest" description="Disordered" evidence="9">
    <location>
        <begin position="146"/>
        <end position="176"/>
    </location>
</feature>
<evidence type="ECO:0000256" key="1">
    <source>
        <dbReference type="ARBA" id="ARBA00004123"/>
    </source>
</evidence>
<dbReference type="InterPro" id="IPR032042">
    <property type="entry name" value="POT1PC"/>
</dbReference>
<dbReference type="GO" id="GO:0098505">
    <property type="term" value="F:G-rich strand telomeric DNA binding"/>
    <property type="evidence" value="ECO:0007669"/>
    <property type="project" value="TreeGrafter"/>
</dbReference>
<dbReference type="GO" id="GO:0000783">
    <property type="term" value="C:nuclear telomere cap complex"/>
    <property type="evidence" value="ECO:0007669"/>
    <property type="project" value="TreeGrafter"/>
</dbReference>
<name>A0A1V6TNB7_9EURO</name>
<dbReference type="SUPFAM" id="SSF50249">
    <property type="entry name" value="Nucleic acid-binding proteins"/>
    <property type="match status" value="2"/>
</dbReference>
<evidence type="ECO:0000256" key="3">
    <source>
        <dbReference type="ARBA" id="ARBA00008442"/>
    </source>
</evidence>
<feature type="domain" description="Telomeric single stranded DNA binding POT1/Cdc13" evidence="10">
    <location>
        <begin position="3"/>
        <end position="147"/>
    </location>
</feature>
<evidence type="ECO:0000256" key="4">
    <source>
        <dbReference type="ARBA" id="ARBA00015253"/>
    </source>
</evidence>
<dbReference type="GO" id="GO:0016233">
    <property type="term" value="P:telomere capping"/>
    <property type="evidence" value="ECO:0007669"/>
    <property type="project" value="TreeGrafter"/>
</dbReference>
<dbReference type="OrthoDB" id="2186770at2759"/>
<comment type="caution">
    <text evidence="11">The sequence shown here is derived from an EMBL/GenBank/DDBJ whole genome shotgun (WGS) entry which is preliminary data.</text>
</comment>
<keyword evidence="7" id="KW-0238">DNA-binding</keyword>
<evidence type="ECO:0000259" key="10">
    <source>
        <dbReference type="SMART" id="SM00976"/>
    </source>
</evidence>